<dbReference type="OrthoDB" id="418595at2759"/>
<dbReference type="Pfam" id="PF01694">
    <property type="entry name" value="Rhomboid"/>
    <property type="match status" value="1"/>
</dbReference>
<keyword evidence="2 6" id="KW-0812">Transmembrane</keyword>
<proteinExistence type="predicted"/>
<evidence type="ECO:0000256" key="1">
    <source>
        <dbReference type="ARBA" id="ARBA00004141"/>
    </source>
</evidence>
<keyword evidence="9" id="KW-1185">Reference proteome</keyword>
<comment type="caution">
    <text evidence="8">The sequence shown here is derived from an EMBL/GenBank/DDBJ whole genome shotgun (WGS) entry which is preliminary data.</text>
</comment>
<dbReference type="GO" id="GO:0004252">
    <property type="term" value="F:serine-type endopeptidase activity"/>
    <property type="evidence" value="ECO:0007669"/>
    <property type="project" value="InterPro"/>
</dbReference>
<dbReference type="AlphaFoldDB" id="A0A1Z5KGV9"/>
<evidence type="ECO:0000256" key="4">
    <source>
        <dbReference type="ARBA" id="ARBA00023136"/>
    </source>
</evidence>
<dbReference type="Gene3D" id="1.20.1540.10">
    <property type="entry name" value="Rhomboid-like"/>
    <property type="match status" value="1"/>
</dbReference>
<feature type="region of interest" description="Disordered" evidence="5">
    <location>
        <begin position="247"/>
        <end position="275"/>
    </location>
</feature>
<dbReference type="InterPro" id="IPR035952">
    <property type="entry name" value="Rhomboid-like_sf"/>
</dbReference>
<evidence type="ECO:0000256" key="3">
    <source>
        <dbReference type="ARBA" id="ARBA00022989"/>
    </source>
</evidence>
<protein>
    <recommendedName>
        <fullName evidence="7">Peptidase S54 rhomboid domain-containing protein</fullName>
    </recommendedName>
</protein>
<feature type="transmembrane region" description="Helical" evidence="6">
    <location>
        <begin position="99"/>
        <end position="117"/>
    </location>
</feature>
<dbReference type="EMBL" id="BDSP01000224">
    <property type="protein sequence ID" value="GAX25447.1"/>
    <property type="molecule type" value="Genomic_DNA"/>
</dbReference>
<keyword evidence="4 6" id="KW-0472">Membrane</keyword>
<dbReference type="PANTHER" id="PTHR43731:SF26">
    <property type="entry name" value="RHOMBOID-LIKE PROTEIN 10, CHLOROPLASTIC"/>
    <property type="match status" value="1"/>
</dbReference>
<dbReference type="Proteomes" id="UP000198406">
    <property type="component" value="Unassembled WGS sequence"/>
</dbReference>
<evidence type="ECO:0000256" key="6">
    <source>
        <dbReference type="SAM" id="Phobius"/>
    </source>
</evidence>
<feature type="transmembrane region" description="Helical" evidence="6">
    <location>
        <begin position="123"/>
        <end position="140"/>
    </location>
</feature>
<organism evidence="8 9">
    <name type="scientific">Fistulifera solaris</name>
    <name type="common">Oleaginous diatom</name>
    <dbReference type="NCBI Taxonomy" id="1519565"/>
    <lineage>
        <taxon>Eukaryota</taxon>
        <taxon>Sar</taxon>
        <taxon>Stramenopiles</taxon>
        <taxon>Ochrophyta</taxon>
        <taxon>Bacillariophyta</taxon>
        <taxon>Bacillariophyceae</taxon>
        <taxon>Bacillariophycidae</taxon>
        <taxon>Naviculales</taxon>
        <taxon>Naviculaceae</taxon>
        <taxon>Fistulifera</taxon>
    </lineage>
</organism>
<reference evidence="8 9" key="1">
    <citation type="journal article" date="2015" name="Plant Cell">
        <title>Oil accumulation by the oleaginous diatom Fistulifera solaris as revealed by the genome and transcriptome.</title>
        <authorList>
            <person name="Tanaka T."/>
            <person name="Maeda Y."/>
            <person name="Veluchamy A."/>
            <person name="Tanaka M."/>
            <person name="Abida H."/>
            <person name="Marechal E."/>
            <person name="Bowler C."/>
            <person name="Muto M."/>
            <person name="Sunaga Y."/>
            <person name="Tanaka M."/>
            <person name="Yoshino T."/>
            <person name="Taniguchi T."/>
            <person name="Fukuda Y."/>
            <person name="Nemoto M."/>
            <person name="Matsumoto M."/>
            <person name="Wong P.S."/>
            <person name="Aburatani S."/>
            <person name="Fujibuchi W."/>
        </authorList>
    </citation>
    <scope>NUCLEOTIDE SEQUENCE [LARGE SCALE GENOMIC DNA]</scope>
    <source>
        <strain evidence="8 9">JPCC DA0580</strain>
    </source>
</reference>
<feature type="domain" description="Peptidase S54 rhomboid" evidence="7">
    <location>
        <begin position="58"/>
        <end position="195"/>
    </location>
</feature>
<sequence length="275" mass="30300">MDKRSRIYSVNFKTRNIGKLSWTSRLVWANVLVFLLQACRPSVTSWGINLSDRIRSGRELYRTITPVFLHGSIFHLGTNMVSLQRTGGDVERLFGGGRYLATYLAAGIAGNIVSAWSSPNPSLGASGAVFGVFGAYFVFLNRNEWLLGNYGASMTNSITQTIAANLFLGALNPVIDNWAHLGGALGGAAMAYWFGPRLYLTELPESGRQILVDRPVVRLPRALEQLPERLGSSVSCVLEKLPGLPQQSAKPWRNGDYRRPKAYMPTRSLKPLPVD</sequence>
<dbReference type="InterPro" id="IPR022764">
    <property type="entry name" value="Peptidase_S54_rhomboid_dom"/>
</dbReference>
<dbReference type="SUPFAM" id="SSF144091">
    <property type="entry name" value="Rhomboid-like"/>
    <property type="match status" value="1"/>
</dbReference>
<dbReference type="GO" id="GO:0016020">
    <property type="term" value="C:membrane"/>
    <property type="evidence" value="ECO:0007669"/>
    <property type="project" value="UniProtKB-SubCell"/>
</dbReference>
<gene>
    <name evidence="8" type="ORF">FisN_1Hh403</name>
</gene>
<dbReference type="InParanoid" id="A0A1Z5KGV9"/>
<evidence type="ECO:0000313" key="8">
    <source>
        <dbReference type="EMBL" id="GAX25447.1"/>
    </source>
</evidence>
<dbReference type="InterPro" id="IPR050925">
    <property type="entry name" value="Rhomboid_protease_S54"/>
</dbReference>
<comment type="subcellular location">
    <subcellularLocation>
        <location evidence="1">Membrane</location>
        <topology evidence="1">Multi-pass membrane protein</topology>
    </subcellularLocation>
</comment>
<evidence type="ECO:0000256" key="5">
    <source>
        <dbReference type="SAM" id="MobiDB-lite"/>
    </source>
</evidence>
<evidence type="ECO:0000256" key="2">
    <source>
        <dbReference type="ARBA" id="ARBA00022692"/>
    </source>
</evidence>
<dbReference type="PANTHER" id="PTHR43731">
    <property type="entry name" value="RHOMBOID PROTEASE"/>
    <property type="match status" value="1"/>
</dbReference>
<keyword evidence="3 6" id="KW-1133">Transmembrane helix</keyword>
<evidence type="ECO:0000313" key="9">
    <source>
        <dbReference type="Proteomes" id="UP000198406"/>
    </source>
</evidence>
<name>A0A1Z5KGV9_FISSO</name>
<evidence type="ECO:0000259" key="7">
    <source>
        <dbReference type="Pfam" id="PF01694"/>
    </source>
</evidence>
<accession>A0A1Z5KGV9</accession>